<reference evidence="1" key="1">
    <citation type="journal article" date="2015" name="Genome Announc.">
        <title>Draft Genome Sequence of Tolypothrix boutellei Strain VB521301.</title>
        <authorList>
            <person name="Chandrababunaidu M.M."/>
            <person name="Singh D."/>
            <person name="Sen D."/>
            <person name="Bhan S."/>
            <person name="Das S."/>
            <person name="Gupta A."/>
            <person name="Adhikary S.P."/>
            <person name="Tripathy S."/>
        </authorList>
    </citation>
    <scope>NUCLEOTIDE SEQUENCE</scope>
    <source>
        <strain evidence="1">VB521301</strain>
    </source>
</reference>
<dbReference type="AlphaFoldDB" id="A0A8S9T1B2"/>
<dbReference type="RefSeq" id="WP_153021517.1">
    <property type="nucleotide sequence ID" value="NZ_JHEG04000001.1"/>
</dbReference>
<keyword evidence="2" id="KW-1185">Reference proteome</keyword>
<evidence type="ECO:0000313" key="2">
    <source>
        <dbReference type="Proteomes" id="UP000029738"/>
    </source>
</evidence>
<comment type="caution">
    <text evidence="1">The sequence shown here is derived from an EMBL/GenBank/DDBJ whole genome shotgun (WGS) entry which is preliminary data.</text>
</comment>
<gene>
    <name evidence="1" type="ORF">DA73_0400008480</name>
</gene>
<organism evidence="1 2">
    <name type="scientific">Tolypothrix bouteillei VB521301</name>
    <dbReference type="NCBI Taxonomy" id="1479485"/>
    <lineage>
        <taxon>Bacteria</taxon>
        <taxon>Bacillati</taxon>
        <taxon>Cyanobacteriota</taxon>
        <taxon>Cyanophyceae</taxon>
        <taxon>Nostocales</taxon>
        <taxon>Tolypothrichaceae</taxon>
        <taxon>Tolypothrix</taxon>
    </lineage>
</organism>
<reference evidence="1" key="2">
    <citation type="submission" date="2019-11" db="EMBL/GenBank/DDBJ databases">
        <title>Improved Assembly of Tolypothrix boutellei genome.</title>
        <authorList>
            <person name="Sarangi A.N."/>
            <person name="Mukherjee M."/>
            <person name="Ghosh S."/>
            <person name="Singh D."/>
            <person name="Das A."/>
            <person name="Kant S."/>
            <person name="Prusty A."/>
            <person name="Tripathy S."/>
        </authorList>
    </citation>
    <scope>NUCLEOTIDE SEQUENCE</scope>
    <source>
        <strain evidence="1">VB521301</strain>
    </source>
</reference>
<dbReference type="Proteomes" id="UP000029738">
    <property type="component" value="Unassembled WGS sequence"/>
</dbReference>
<protein>
    <submittedName>
        <fullName evidence="1">Uncharacterized protein</fullName>
    </submittedName>
</protein>
<name>A0A8S9T1B2_9CYAN</name>
<dbReference type="EMBL" id="JHEG04000001">
    <property type="protein sequence ID" value="KAF3885484.1"/>
    <property type="molecule type" value="Genomic_DNA"/>
</dbReference>
<evidence type="ECO:0000313" key="1">
    <source>
        <dbReference type="EMBL" id="KAF3885484.1"/>
    </source>
</evidence>
<accession>A0A8S9T1B2</accession>
<proteinExistence type="predicted"/>
<sequence length="49" mass="5817">MASHSFCTTTYVMVCDRALQLDARQREWFALKKFDRHWLAQSIANLLSR</sequence>